<keyword evidence="3" id="KW-1185">Reference proteome</keyword>
<evidence type="ECO:0000313" key="2">
    <source>
        <dbReference type="EMBL" id="RXH56971.1"/>
    </source>
</evidence>
<gene>
    <name evidence="2" type="ORF">GRAN_0281</name>
</gene>
<evidence type="ECO:0000256" key="1">
    <source>
        <dbReference type="SAM" id="SignalP"/>
    </source>
</evidence>
<reference evidence="3" key="2">
    <citation type="submission" date="2019-02" db="EMBL/GenBank/DDBJ databases">
        <title>Granulicella sibirica sp. nov., a psychrotolerant acidobacterium isolated from an organic soil layer in forested tundra, West Siberia.</title>
        <authorList>
            <person name="Oshkin I.Y."/>
            <person name="Kulichevskaya I.S."/>
            <person name="Rijpstra W.I.C."/>
            <person name="Sinninghe Damste J.S."/>
            <person name="Rakitin A.L."/>
            <person name="Ravin N.V."/>
            <person name="Dedysh S.N."/>
        </authorList>
    </citation>
    <scope>NUCLEOTIDE SEQUENCE [LARGE SCALE GENOMIC DNA]</scope>
    <source>
        <strain evidence="3">AF10</strain>
    </source>
</reference>
<organism evidence="2 3">
    <name type="scientific">Granulicella sibirica</name>
    <dbReference type="NCBI Taxonomy" id="2479048"/>
    <lineage>
        <taxon>Bacteria</taxon>
        <taxon>Pseudomonadati</taxon>
        <taxon>Acidobacteriota</taxon>
        <taxon>Terriglobia</taxon>
        <taxon>Terriglobales</taxon>
        <taxon>Acidobacteriaceae</taxon>
        <taxon>Granulicella</taxon>
    </lineage>
</organism>
<feature type="chain" id="PRO_5020593484" evidence="1">
    <location>
        <begin position="25"/>
        <end position="267"/>
    </location>
</feature>
<accession>A0A4Q0T5W8</accession>
<dbReference type="RefSeq" id="WP_192897963.1">
    <property type="nucleotide sequence ID" value="NZ_RDSM01000001.1"/>
</dbReference>
<feature type="signal peptide" evidence="1">
    <location>
        <begin position="1"/>
        <end position="24"/>
    </location>
</feature>
<dbReference type="Pfam" id="PF12543">
    <property type="entry name" value="DUF3738"/>
    <property type="match status" value="1"/>
</dbReference>
<dbReference type="AlphaFoldDB" id="A0A4Q0T5W8"/>
<protein>
    <submittedName>
        <fullName evidence="2">CHP03435 domain-containing protein</fullName>
    </submittedName>
</protein>
<proteinExistence type="predicted"/>
<dbReference type="Proteomes" id="UP000289437">
    <property type="component" value="Unassembled WGS sequence"/>
</dbReference>
<name>A0A4Q0T5W8_9BACT</name>
<sequence length="267" mass="28952">MALDLRQIMLGSFLALSLSGLAQAPEEKPVENAFEVATVKPVASDKQSGRYIKMDGDHRFVEKDYTLKLLIAAAYDISPKTISGGPSWVDSEHYDILALTPGDGRPSRDQQMAMLRTLLTERFKLGFHREEKEFAIYVLGVAKSGPKMKPSTGDPGAPAALVSTVYPNKVTLPARNASMPEFASLLRRAVMDRPVVDKTGLAGKFDFDLSWAPDDTQFGGDMPPMPADVAVPPLFVAMQEQLGLTLLATHGPLQALVIDQAEKPSAN</sequence>
<dbReference type="NCBIfam" id="TIGR03435">
    <property type="entry name" value="Soli_TIGR03435"/>
    <property type="match status" value="1"/>
</dbReference>
<dbReference type="EMBL" id="RDSM01000001">
    <property type="protein sequence ID" value="RXH56971.1"/>
    <property type="molecule type" value="Genomic_DNA"/>
</dbReference>
<evidence type="ECO:0000313" key="3">
    <source>
        <dbReference type="Proteomes" id="UP000289437"/>
    </source>
</evidence>
<reference evidence="2 3" key="1">
    <citation type="submission" date="2018-11" db="EMBL/GenBank/DDBJ databases">
        <authorList>
            <person name="Mardanov A.V."/>
            <person name="Ravin N.V."/>
            <person name="Dedysh S.N."/>
        </authorList>
    </citation>
    <scope>NUCLEOTIDE SEQUENCE [LARGE SCALE GENOMIC DNA]</scope>
    <source>
        <strain evidence="2 3">AF10</strain>
    </source>
</reference>
<comment type="caution">
    <text evidence="2">The sequence shown here is derived from an EMBL/GenBank/DDBJ whole genome shotgun (WGS) entry which is preliminary data.</text>
</comment>
<keyword evidence="1" id="KW-0732">Signal</keyword>
<dbReference type="InterPro" id="IPR017801">
    <property type="entry name" value="DUF3738"/>
</dbReference>